<organism evidence="9 10">
    <name type="scientific">Gluconacetobacter sacchari</name>
    <dbReference type="NCBI Taxonomy" id="92759"/>
    <lineage>
        <taxon>Bacteria</taxon>
        <taxon>Pseudomonadati</taxon>
        <taxon>Pseudomonadota</taxon>
        <taxon>Alphaproteobacteria</taxon>
        <taxon>Acetobacterales</taxon>
        <taxon>Acetobacteraceae</taxon>
        <taxon>Gluconacetobacter</taxon>
    </lineage>
</organism>
<comment type="caution">
    <text evidence="9">The sequence shown here is derived from an EMBL/GenBank/DDBJ whole genome shotgun (WGS) entry which is preliminary data.</text>
</comment>
<dbReference type="PROSITE" id="PS50928">
    <property type="entry name" value="ABC_TM1"/>
    <property type="match status" value="1"/>
</dbReference>
<name>A0A7W4IF70_9PROT</name>
<proteinExistence type="inferred from homology"/>
<feature type="transmembrane region" description="Helical" evidence="7">
    <location>
        <begin position="303"/>
        <end position="327"/>
    </location>
</feature>
<dbReference type="RefSeq" id="WP_182998597.1">
    <property type="nucleotide sequence ID" value="NZ_JABEQJ010000025.1"/>
</dbReference>
<evidence type="ECO:0000259" key="8">
    <source>
        <dbReference type="PROSITE" id="PS50928"/>
    </source>
</evidence>
<feature type="transmembrane region" description="Helical" evidence="7">
    <location>
        <begin position="102"/>
        <end position="122"/>
    </location>
</feature>
<dbReference type="PANTHER" id="PTHR43163:SF6">
    <property type="entry name" value="DIPEPTIDE TRANSPORT SYSTEM PERMEASE PROTEIN DPPB-RELATED"/>
    <property type="match status" value="1"/>
</dbReference>
<dbReference type="AlphaFoldDB" id="A0A7W4IF70"/>
<evidence type="ECO:0000256" key="2">
    <source>
        <dbReference type="ARBA" id="ARBA00022448"/>
    </source>
</evidence>
<evidence type="ECO:0000256" key="1">
    <source>
        <dbReference type="ARBA" id="ARBA00004651"/>
    </source>
</evidence>
<dbReference type="Gene3D" id="1.10.3720.10">
    <property type="entry name" value="MetI-like"/>
    <property type="match status" value="1"/>
</dbReference>
<reference evidence="9 10" key="1">
    <citation type="submission" date="2020-04" db="EMBL/GenBank/DDBJ databases">
        <title>Description of novel Gluconacetobacter.</title>
        <authorList>
            <person name="Sombolestani A."/>
        </authorList>
    </citation>
    <scope>NUCLEOTIDE SEQUENCE [LARGE SCALE GENOMIC DNA]</scope>
    <source>
        <strain evidence="9 10">LMG 19747</strain>
    </source>
</reference>
<keyword evidence="5 7" id="KW-1133">Transmembrane helix</keyword>
<evidence type="ECO:0000256" key="4">
    <source>
        <dbReference type="ARBA" id="ARBA00022692"/>
    </source>
</evidence>
<dbReference type="SUPFAM" id="SSF161098">
    <property type="entry name" value="MetI-like"/>
    <property type="match status" value="1"/>
</dbReference>
<protein>
    <submittedName>
        <fullName evidence="9">ABC transporter permease</fullName>
    </submittedName>
</protein>
<feature type="transmembrane region" description="Helical" evidence="7">
    <location>
        <begin position="255"/>
        <end position="283"/>
    </location>
</feature>
<comment type="subcellular location">
    <subcellularLocation>
        <location evidence="1 7">Cell membrane</location>
        <topology evidence="1 7">Multi-pass membrane protein</topology>
    </subcellularLocation>
</comment>
<dbReference type="PANTHER" id="PTHR43163">
    <property type="entry name" value="DIPEPTIDE TRANSPORT SYSTEM PERMEASE PROTEIN DPPB-RELATED"/>
    <property type="match status" value="1"/>
</dbReference>
<evidence type="ECO:0000313" key="10">
    <source>
        <dbReference type="Proteomes" id="UP000589085"/>
    </source>
</evidence>
<dbReference type="InterPro" id="IPR000515">
    <property type="entry name" value="MetI-like"/>
</dbReference>
<keyword evidence="4 7" id="KW-0812">Transmembrane</keyword>
<evidence type="ECO:0000256" key="7">
    <source>
        <dbReference type="RuleBase" id="RU363032"/>
    </source>
</evidence>
<dbReference type="GO" id="GO:0055085">
    <property type="term" value="P:transmembrane transport"/>
    <property type="evidence" value="ECO:0007669"/>
    <property type="project" value="InterPro"/>
</dbReference>
<comment type="similarity">
    <text evidence="7">Belongs to the binding-protein-dependent transport system permease family.</text>
</comment>
<dbReference type="Pfam" id="PF00528">
    <property type="entry name" value="BPD_transp_1"/>
    <property type="match status" value="1"/>
</dbReference>
<dbReference type="CDD" id="cd06261">
    <property type="entry name" value="TM_PBP2"/>
    <property type="match status" value="1"/>
</dbReference>
<dbReference type="Proteomes" id="UP000589085">
    <property type="component" value="Unassembled WGS sequence"/>
</dbReference>
<feature type="transmembrane region" description="Helical" evidence="7">
    <location>
        <begin position="134"/>
        <end position="161"/>
    </location>
</feature>
<keyword evidence="6 7" id="KW-0472">Membrane</keyword>
<feature type="transmembrane region" description="Helical" evidence="7">
    <location>
        <begin position="12"/>
        <end position="30"/>
    </location>
</feature>
<sequence length="337" mass="36376">MTSGLLRRVATLPFMLLAVASLIFAIMHALPGSMIESLSAQFVSDAQRVRLMAGLGLDQPLWRQYLVYLNSLAHFDFGISAQTGKSVATMIGETLPVTMEMAGASFVVMTVCGLGAALIAVHAADGPADVAIRLLSIILSTLPWFWLGLVLIMIFSLWLGWLPSFGRLPPSIDYRPVTNFVMIDAVILGRPDLIGPWISHLVLPSLTVGLTSSGVVMRLVRSEILATMKKEFVLTARMKGIGANRIFLRHILRNAAVGIMTVLGAQFGAMLGGSVVAEVVFGYPGIGRMLVRAIESRDYLTVQGAGIAIAALYILVNFMTDLACLYANPRLRDGVWS</sequence>
<accession>A0A7W4IF70</accession>
<evidence type="ECO:0000313" key="9">
    <source>
        <dbReference type="EMBL" id="MBB2161765.1"/>
    </source>
</evidence>
<evidence type="ECO:0000256" key="6">
    <source>
        <dbReference type="ARBA" id="ARBA00023136"/>
    </source>
</evidence>
<gene>
    <name evidence="9" type="ORF">HLH48_16595</name>
</gene>
<evidence type="ECO:0000256" key="5">
    <source>
        <dbReference type="ARBA" id="ARBA00022989"/>
    </source>
</evidence>
<dbReference type="InterPro" id="IPR035906">
    <property type="entry name" value="MetI-like_sf"/>
</dbReference>
<dbReference type="GO" id="GO:0005886">
    <property type="term" value="C:plasma membrane"/>
    <property type="evidence" value="ECO:0007669"/>
    <property type="project" value="UniProtKB-SubCell"/>
</dbReference>
<feature type="domain" description="ABC transmembrane type-1" evidence="8">
    <location>
        <begin position="95"/>
        <end position="320"/>
    </location>
</feature>
<evidence type="ECO:0000256" key="3">
    <source>
        <dbReference type="ARBA" id="ARBA00022475"/>
    </source>
</evidence>
<feature type="transmembrane region" description="Helical" evidence="7">
    <location>
        <begin position="197"/>
        <end position="220"/>
    </location>
</feature>
<keyword evidence="3" id="KW-1003">Cell membrane</keyword>
<keyword evidence="2 7" id="KW-0813">Transport</keyword>
<dbReference type="EMBL" id="JABEQJ010000025">
    <property type="protein sequence ID" value="MBB2161765.1"/>
    <property type="molecule type" value="Genomic_DNA"/>
</dbReference>